<gene>
    <name evidence="1" type="ORF">MML48_3g00003017</name>
</gene>
<keyword evidence="1" id="KW-0547">Nucleotide-binding</keyword>
<proteinExistence type="predicted"/>
<protein>
    <submittedName>
        <fullName evidence="1">Ku autoantigen dna helicase</fullName>
    </submittedName>
</protein>
<evidence type="ECO:0000313" key="2">
    <source>
        <dbReference type="Proteomes" id="UP001056778"/>
    </source>
</evidence>
<reference evidence="1" key="1">
    <citation type="submission" date="2022-04" db="EMBL/GenBank/DDBJ databases">
        <title>Chromosome-scale genome assembly of Holotrichia oblita Faldermann.</title>
        <authorList>
            <person name="Rongchong L."/>
        </authorList>
    </citation>
    <scope>NUCLEOTIDE SEQUENCE</scope>
    <source>
        <strain evidence="1">81SQS9</strain>
    </source>
</reference>
<comment type="caution">
    <text evidence="1">The sequence shown here is derived from an EMBL/GenBank/DDBJ whole genome shotgun (WGS) entry which is preliminary data.</text>
</comment>
<evidence type="ECO:0000313" key="1">
    <source>
        <dbReference type="EMBL" id="KAI4464219.1"/>
    </source>
</evidence>
<name>A0ACB9TBQ2_HOLOL</name>
<keyword evidence="2" id="KW-1185">Reference proteome</keyword>
<keyword evidence="1" id="KW-0067">ATP-binding</keyword>
<keyword evidence="1" id="KW-0378">Hydrolase</keyword>
<organism evidence="1 2">
    <name type="scientific">Holotrichia oblita</name>
    <name type="common">Chafer beetle</name>
    <dbReference type="NCBI Taxonomy" id="644536"/>
    <lineage>
        <taxon>Eukaryota</taxon>
        <taxon>Metazoa</taxon>
        <taxon>Ecdysozoa</taxon>
        <taxon>Arthropoda</taxon>
        <taxon>Hexapoda</taxon>
        <taxon>Insecta</taxon>
        <taxon>Pterygota</taxon>
        <taxon>Neoptera</taxon>
        <taxon>Endopterygota</taxon>
        <taxon>Coleoptera</taxon>
        <taxon>Polyphaga</taxon>
        <taxon>Scarabaeiformia</taxon>
        <taxon>Scarabaeidae</taxon>
        <taxon>Melolonthinae</taxon>
        <taxon>Holotrichia</taxon>
    </lineage>
</organism>
<accession>A0ACB9TBQ2</accession>
<sequence length="512" mass="58406">MAPRNKFKSTVIVFDVNSKDDFKRKAIQCYRNICGESESYYIDDNLDSSQLILINTSETNNKKNDDNPTKYNNIVVATDMVAYDLSNVKHIEDATPSVGNWLEGIEVAADELISSTQSSLFERFQLIVLSDLSTKLDMSKEEIKKAVKDIRRNLSDIDAYIYFLGHDIAVPKMLRSKKDVYDWMQNLDVQGENSNVQVAVQILEECNGVICDLDMGLDLVQSYINGKRAGNQFTEPLKFDDLDIVTACTKLLNCQSLLSLRRDMEKVYVLAEDQSKEVDTSNVIRGIALHNKLVVIPQDVNKGVKNYNRFFKLLGFTDKSNVPEDYLMATSTSIVMPYDTKDPEIGAVNYIIKACLKQQKYGIALRVVKQNTGPKLYCLIPKEDPLCFYAVELPYAEDVHIMYEMTDCEAVKFKEESYGDYDNVGELKDDIYAYLDSLSLEGKVKLHPSLRQNFNKRRTVSNLLRKIKDEELENVEIPLGDLRINFPEGLYDNINQKWFPKGEVAMDEDDAI</sequence>
<keyword evidence="1" id="KW-0347">Helicase</keyword>
<dbReference type="EMBL" id="CM043017">
    <property type="protein sequence ID" value="KAI4464219.1"/>
    <property type="molecule type" value="Genomic_DNA"/>
</dbReference>
<dbReference type="Proteomes" id="UP001056778">
    <property type="component" value="Chromosome 3"/>
</dbReference>